<dbReference type="PANTHER" id="PTHR24421">
    <property type="entry name" value="NITRATE/NITRITE SENSOR PROTEIN NARX-RELATED"/>
    <property type="match status" value="1"/>
</dbReference>
<protein>
    <recommendedName>
        <fullName evidence="5">Oxygen sensor histidine kinase NreB</fullName>
        <ecNumber evidence="4">2.7.13.3</ecNumber>
    </recommendedName>
    <alternativeName>
        <fullName evidence="14">Nitrogen regulation protein B</fullName>
    </alternativeName>
</protein>
<keyword evidence="8" id="KW-0808">Transferase</keyword>
<feature type="transmembrane region" description="Helical" evidence="15">
    <location>
        <begin position="61"/>
        <end position="81"/>
    </location>
</feature>
<feature type="transmembrane region" description="Helical" evidence="15">
    <location>
        <begin position="36"/>
        <end position="54"/>
    </location>
</feature>
<keyword evidence="11" id="KW-0902">Two-component regulatory system</keyword>
<dbReference type="GO" id="GO:0016020">
    <property type="term" value="C:membrane"/>
    <property type="evidence" value="ECO:0007669"/>
    <property type="project" value="InterPro"/>
</dbReference>
<gene>
    <name evidence="17" type="ORF">ACZ11_11735</name>
</gene>
<dbReference type="InterPro" id="IPR004358">
    <property type="entry name" value="Sig_transdc_His_kin-like_C"/>
</dbReference>
<dbReference type="InterPro" id="IPR050482">
    <property type="entry name" value="Sensor_HK_TwoCompSys"/>
</dbReference>
<comment type="subcellular location">
    <subcellularLocation>
        <location evidence="3">Cytoplasm</location>
    </subcellularLocation>
</comment>
<evidence type="ECO:0000256" key="4">
    <source>
        <dbReference type="ARBA" id="ARBA00012438"/>
    </source>
</evidence>
<keyword evidence="10" id="KW-0408">Iron</keyword>
<dbReference type="SUPFAM" id="SSF55874">
    <property type="entry name" value="ATPase domain of HSP90 chaperone/DNA topoisomerase II/histidine kinase"/>
    <property type="match status" value="1"/>
</dbReference>
<proteinExistence type="predicted"/>
<evidence type="ECO:0000256" key="3">
    <source>
        <dbReference type="ARBA" id="ARBA00004496"/>
    </source>
</evidence>
<dbReference type="Proteomes" id="UP000037326">
    <property type="component" value="Unassembled WGS sequence"/>
</dbReference>
<dbReference type="Gene3D" id="3.30.565.10">
    <property type="entry name" value="Histidine kinase-like ATPase, C-terminal domain"/>
    <property type="match status" value="1"/>
</dbReference>
<name>A0A0K9FF33_9BACI</name>
<dbReference type="GO" id="GO:0000155">
    <property type="term" value="F:phosphorelay sensor kinase activity"/>
    <property type="evidence" value="ECO:0007669"/>
    <property type="project" value="InterPro"/>
</dbReference>
<evidence type="ECO:0000256" key="1">
    <source>
        <dbReference type="ARBA" id="ARBA00000085"/>
    </source>
</evidence>
<comment type="cofactor">
    <cofactor evidence="2">
        <name>[4Fe-4S] cluster</name>
        <dbReference type="ChEBI" id="CHEBI:49883"/>
    </cofactor>
</comment>
<evidence type="ECO:0000256" key="15">
    <source>
        <dbReference type="SAM" id="Phobius"/>
    </source>
</evidence>
<dbReference type="EC" id="2.7.13.3" evidence="4"/>
<evidence type="ECO:0000256" key="14">
    <source>
        <dbReference type="ARBA" id="ARBA00030800"/>
    </source>
</evidence>
<evidence type="ECO:0000256" key="11">
    <source>
        <dbReference type="ARBA" id="ARBA00023012"/>
    </source>
</evidence>
<keyword evidence="15" id="KW-1133">Transmembrane helix</keyword>
<evidence type="ECO:0000259" key="16">
    <source>
        <dbReference type="SMART" id="SM00387"/>
    </source>
</evidence>
<dbReference type="GO" id="GO:0046983">
    <property type="term" value="F:protein dimerization activity"/>
    <property type="evidence" value="ECO:0007669"/>
    <property type="project" value="InterPro"/>
</dbReference>
<dbReference type="InterPro" id="IPR011712">
    <property type="entry name" value="Sig_transdc_His_kin_sub3_dim/P"/>
</dbReference>
<evidence type="ECO:0000256" key="2">
    <source>
        <dbReference type="ARBA" id="ARBA00001966"/>
    </source>
</evidence>
<keyword evidence="12" id="KW-0411">Iron-sulfur</keyword>
<evidence type="ECO:0000256" key="10">
    <source>
        <dbReference type="ARBA" id="ARBA00023004"/>
    </source>
</evidence>
<sequence length="368" mass="41626">MKIYPRDQAKRYLIIDVVSLVFLFTLVLGSNSPLPLMAKIIILMLFLVALYIALWFKDWRLLLASLLGFTLIIILGIYEGSPMLLFGFTFADLIGRAKKKWHIAIGMIAIAFMFFIVIWFESGASFKLQSQAIIPIMIIQLILPMLIFYVEKSKKLQSKLTVVNTQLVQQEERQRIARDLHDTLGHTLTMIKIKTELTSKLVDKDTKRVKDELNDILATTRTALKQVRELVSDMNFISLESELIHCKQHLQTADISIKIRNNCPKLLLASVEETMLSLCLREATTNIMKHSQAKKCQLDINYINGVLKINVVDDGVGLHNQGHGNGLSSMKERMKALQGNASIDNLPTGGTIVTLTMPIQHYKKESTT</sequence>
<keyword evidence="6" id="KW-0004">4Fe-4S</keyword>
<keyword evidence="15" id="KW-0472">Membrane</keyword>
<keyword evidence="9 17" id="KW-0418">Kinase</keyword>
<evidence type="ECO:0000256" key="12">
    <source>
        <dbReference type="ARBA" id="ARBA00023014"/>
    </source>
</evidence>
<feature type="transmembrane region" description="Helical" evidence="15">
    <location>
        <begin position="12"/>
        <end position="30"/>
    </location>
</feature>
<dbReference type="Gene3D" id="1.20.5.1930">
    <property type="match status" value="1"/>
</dbReference>
<evidence type="ECO:0000256" key="13">
    <source>
        <dbReference type="ARBA" id="ARBA00024827"/>
    </source>
</evidence>
<keyword evidence="15" id="KW-0812">Transmembrane</keyword>
<comment type="caution">
    <text evidence="17">The sequence shown here is derived from an EMBL/GenBank/DDBJ whole genome shotgun (WGS) entry which is preliminary data.</text>
</comment>
<evidence type="ECO:0000256" key="6">
    <source>
        <dbReference type="ARBA" id="ARBA00022485"/>
    </source>
</evidence>
<evidence type="ECO:0000256" key="9">
    <source>
        <dbReference type="ARBA" id="ARBA00022777"/>
    </source>
</evidence>
<dbReference type="GO" id="GO:0051539">
    <property type="term" value="F:4 iron, 4 sulfur cluster binding"/>
    <property type="evidence" value="ECO:0007669"/>
    <property type="project" value="UniProtKB-KW"/>
</dbReference>
<dbReference type="EMBL" id="LFXJ01000005">
    <property type="protein sequence ID" value="KMY32756.1"/>
    <property type="molecule type" value="Genomic_DNA"/>
</dbReference>
<keyword evidence="6" id="KW-0479">Metal-binding</keyword>
<evidence type="ECO:0000256" key="7">
    <source>
        <dbReference type="ARBA" id="ARBA00022490"/>
    </source>
</evidence>
<dbReference type="PRINTS" id="PR00344">
    <property type="entry name" value="BCTRLSENSOR"/>
</dbReference>
<feature type="transmembrane region" description="Helical" evidence="15">
    <location>
        <begin position="132"/>
        <end position="150"/>
    </location>
</feature>
<evidence type="ECO:0000313" key="17">
    <source>
        <dbReference type="EMBL" id="KMY32756.1"/>
    </source>
</evidence>
<organism evidence="17 18">
    <name type="scientific">Lysinibacillus xylanilyticus</name>
    <dbReference type="NCBI Taxonomy" id="582475"/>
    <lineage>
        <taxon>Bacteria</taxon>
        <taxon>Bacillati</taxon>
        <taxon>Bacillota</taxon>
        <taxon>Bacilli</taxon>
        <taxon>Bacillales</taxon>
        <taxon>Bacillaceae</taxon>
        <taxon>Lysinibacillus</taxon>
    </lineage>
</organism>
<dbReference type="InterPro" id="IPR003594">
    <property type="entry name" value="HATPase_dom"/>
</dbReference>
<dbReference type="GO" id="GO:0005737">
    <property type="term" value="C:cytoplasm"/>
    <property type="evidence" value="ECO:0007669"/>
    <property type="project" value="UniProtKB-SubCell"/>
</dbReference>
<feature type="transmembrane region" description="Helical" evidence="15">
    <location>
        <begin position="101"/>
        <end position="120"/>
    </location>
</feature>
<dbReference type="PANTHER" id="PTHR24421:SF63">
    <property type="entry name" value="SENSOR HISTIDINE KINASE DESK"/>
    <property type="match status" value="1"/>
</dbReference>
<dbReference type="InterPro" id="IPR036890">
    <property type="entry name" value="HATPase_C_sf"/>
</dbReference>
<feature type="domain" description="Histidine kinase/HSP90-like ATPase" evidence="16">
    <location>
        <begin position="271"/>
        <end position="361"/>
    </location>
</feature>
<evidence type="ECO:0000313" key="18">
    <source>
        <dbReference type="Proteomes" id="UP000037326"/>
    </source>
</evidence>
<dbReference type="AlphaFoldDB" id="A0A0K9FF33"/>
<dbReference type="CDD" id="cd16917">
    <property type="entry name" value="HATPase_UhpB-NarQ-NarX-like"/>
    <property type="match status" value="1"/>
</dbReference>
<accession>A0A0K9FF33</accession>
<dbReference type="SMART" id="SM00387">
    <property type="entry name" value="HATPase_c"/>
    <property type="match status" value="1"/>
</dbReference>
<dbReference type="PATRIC" id="fig|582475.4.peg.1967"/>
<comment type="function">
    <text evidence="13">Member of the two-component regulatory system NreB/NreC involved in the control of dissimilatory nitrate/nitrite reduction in response to oxygen. NreB functions as a direct oxygen sensor histidine kinase which is autophosphorylated, in the absence of oxygen, probably at the conserved histidine residue, and transfers its phosphate group probably to a conserved aspartate residue of NreC. NreB/NreC activates the expression of the nitrate (narGHJI) and nitrite (nir) reductase operons, as well as the putative nitrate transporter gene narT.</text>
</comment>
<reference evidence="18" key="1">
    <citation type="submission" date="2015-07" db="EMBL/GenBank/DDBJ databases">
        <authorList>
            <consortium name="Consortium for Microbial Forensics and Genomics (microFORGE)"/>
            <person name="Knight B.M."/>
            <person name="Roberts D.P."/>
            <person name="Lin D."/>
            <person name="Hari K."/>
            <person name="Fletcher J."/>
            <person name="Melcher U."/>
            <person name="Blagden T."/>
            <person name="Winegar R.A."/>
        </authorList>
    </citation>
    <scope>NUCLEOTIDE SEQUENCE [LARGE SCALE GENOMIC DNA]</scope>
    <source>
        <strain evidence="18">DSM 23493</strain>
    </source>
</reference>
<comment type="catalytic activity">
    <reaction evidence="1">
        <text>ATP + protein L-histidine = ADP + protein N-phospho-L-histidine.</text>
        <dbReference type="EC" id="2.7.13.3"/>
    </reaction>
</comment>
<dbReference type="Pfam" id="PF02518">
    <property type="entry name" value="HATPase_c"/>
    <property type="match status" value="1"/>
</dbReference>
<keyword evidence="7" id="KW-0963">Cytoplasm</keyword>
<evidence type="ECO:0000256" key="8">
    <source>
        <dbReference type="ARBA" id="ARBA00022679"/>
    </source>
</evidence>
<evidence type="ECO:0000256" key="5">
    <source>
        <dbReference type="ARBA" id="ARBA00017322"/>
    </source>
</evidence>
<dbReference type="Pfam" id="PF07730">
    <property type="entry name" value="HisKA_3"/>
    <property type="match status" value="1"/>
</dbReference>